<dbReference type="CDD" id="cd09272">
    <property type="entry name" value="RNase_HI_RT_Ty1"/>
    <property type="match status" value="1"/>
</dbReference>
<name>A0A9D4W3R8_PEA</name>
<dbReference type="SUPFAM" id="SSF56672">
    <property type="entry name" value="DNA/RNA polymerases"/>
    <property type="match status" value="1"/>
</dbReference>
<keyword evidence="3" id="KW-1185">Reference proteome</keyword>
<sequence length="237" mass="27074">MLCAKPGSTQSDPSTKLHKDAGTPHLDIHAYKRLVGRLLYLNATRLDITLCTQQLSQFLYALSVNHFNAATYVLRYLKSCPGRGIFLPRDSQLKLQGYSYADFGGCSDTKRSTFGQCLFLGRSLISWRIKKQLTVPRSSNEVECRALDTATCELQWIAYLFKYLKVECLKIPVLYCDNQSALTIAANPVFHERTKHLAIDCHIVKEKMLNGLMKLLPYYKREDVEWIDETTAMFFKG</sequence>
<dbReference type="Proteomes" id="UP001058974">
    <property type="component" value="Chromosome 6"/>
</dbReference>
<proteinExistence type="predicted"/>
<dbReference type="PANTHER" id="PTHR11439:SF470">
    <property type="entry name" value="CYSTEINE-RICH RLK (RECEPTOR-LIKE PROTEIN KINASE) 8"/>
    <property type="match status" value="1"/>
</dbReference>
<evidence type="ECO:0000256" key="1">
    <source>
        <dbReference type="SAM" id="MobiDB-lite"/>
    </source>
</evidence>
<dbReference type="EMBL" id="JAMSHJ010000006">
    <property type="protein sequence ID" value="KAI5393751.1"/>
    <property type="molecule type" value="Genomic_DNA"/>
</dbReference>
<organism evidence="2 3">
    <name type="scientific">Pisum sativum</name>
    <name type="common">Garden pea</name>
    <name type="synonym">Lathyrus oleraceus</name>
    <dbReference type="NCBI Taxonomy" id="3888"/>
    <lineage>
        <taxon>Eukaryota</taxon>
        <taxon>Viridiplantae</taxon>
        <taxon>Streptophyta</taxon>
        <taxon>Embryophyta</taxon>
        <taxon>Tracheophyta</taxon>
        <taxon>Spermatophyta</taxon>
        <taxon>Magnoliopsida</taxon>
        <taxon>eudicotyledons</taxon>
        <taxon>Gunneridae</taxon>
        <taxon>Pentapetalae</taxon>
        <taxon>rosids</taxon>
        <taxon>fabids</taxon>
        <taxon>Fabales</taxon>
        <taxon>Fabaceae</taxon>
        <taxon>Papilionoideae</taxon>
        <taxon>50 kb inversion clade</taxon>
        <taxon>NPAAA clade</taxon>
        <taxon>Hologalegina</taxon>
        <taxon>IRL clade</taxon>
        <taxon>Fabeae</taxon>
        <taxon>Lathyrus</taxon>
    </lineage>
</organism>
<feature type="region of interest" description="Disordered" evidence="1">
    <location>
        <begin position="1"/>
        <end position="20"/>
    </location>
</feature>
<accession>A0A9D4W3R8</accession>
<dbReference type="PANTHER" id="PTHR11439">
    <property type="entry name" value="GAG-POL-RELATED RETROTRANSPOSON"/>
    <property type="match status" value="1"/>
</dbReference>
<comment type="caution">
    <text evidence="2">The sequence shown here is derived from an EMBL/GenBank/DDBJ whole genome shotgun (WGS) entry which is preliminary data.</text>
</comment>
<gene>
    <name evidence="2" type="ORF">KIW84_060751</name>
</gene>
<evidence type="ECO:0000313" key="2">
    <source>
        <dbReference type="EMBL" id="KAI5393751.1"/>
    </source>
</evidence>
<reference evidence="2 3" key="1">
    <citation type="journal article" date="2022" name="Nat. Genet.">
        <title>Improved pea reference genome and pan-genome highlight genomic features and evolutionary characteristics.</title>
        <authorList>
            <person name="Yang T."/>
            <person name="Liu R."/>
            <person name="Luo Y."/>
            <person name="Hu S."/>
            <person name="Wang D."/>
            <person name="Wang C."/>
            <person name="Pandey M.K."/>
            <person name="Ge S."/>
            <person name="Xu Q."/>
            <person name="Li N."/>
            <person name="Li G."/>
            <person name="Huang Y."/>
            <person name="Saxena R.K."/>
            <person name="Ji Y."/>
            <person name="Li M."/>
            <person name="Yan X."/>
            <person name="He Y."/>
            <person name="Liu Y."/>
            <person name="Wang X."/>
            <person name="Xiang C."/>
            <person name="Varshney R.K."/>
            <person name="Ding H."/>
            <person name="Gao S."/>
            <person name="Zong X."/>
        </authorList>
    </citation>
    <scope>NUCLEOTIDE SEQUENCE [LARGE SCALE GENOMIC DNA]</scope>
    <source>
        <strain evidence="2 3">cv. Zhongwan 6</strain>
    </source>
</reference>
<dbReference type="InterPro" id="IPR043502">
    <property type="entry name" value="DNA/RNA_pol_sf"/>
</dbReference>
<evidence type="ECO:0000313" key="3">
    <source>
        <dbReference type="Proteomes" id="UP001058974"/>
    </source>
</evidence>
<dbReference type="Gramene" id="Psat06G0075100-T1">
    <property type="protein sequence ID" value="KAI5393751.1"/>
    <property type="gene ID" value="KIW84_060751"/>
</dbReference>
<protein>
    <submittedName>
        <fullName evidence="2">Uncharacterized protein</fullName>
    </submittedName>
</protein>
<dbReference type="AlphaFoldDB" id="A0A9D4W3R8"/>